<dbReference type="EMBL" id="ML002406">
    <property type="protein sequence ID" value="RKP38082.1"/>
    <property type="molecule type" value="Genomic_DNA"/>
</dbReference>
<proteinExistence type="predicted"/>
<name>A0A4P9ZYP0_9FUNG</name>
<feature type="compositionally biased region" description="Polar residues" evidence="1">
    <location>
        <begin position="1"/>
        <end position="18"/>
    </location>
</feature>
<reference evidence="3" key="1">
    <citation type="journal article" date="2018" name="Nat. Microbiol.">
        <title>Leveraging single-cell genomics to expand the fungal tree of life.</title>
        <authorList>
            <person name="Ahrendt S.R."/>
            <person name="Quandt C.A."/>
            <person name="Ciobanu D."/>
            <person name="Clum A."/>
            <person name="Salamov A."/>
            <person name="Andreopoulos B."/>
            <person name="Cheng J.F."/>
            <person name="Woyke T."/>
            <person name="Pelin A."/>
            <person name="Henrissat B."/>
            <person name="Reynolds N.K."/>
            <person name="Benny G.L."/>
            <person name="Smith M.E."/>
            <person name="James T.Y."/>
            <person name="Grigoriev I.V."/>
        </authorList>
    </citation>
    <scope>NUCLEOTIDE SEQUENCE [LARGE SCALE GENOMIC DNA]</scope>
    <source>
        <strain evidence="3">RSA 468</strain>
    </source>
</reference>
<evidence type="ECO:0000313" key="2">
    <source>
        <dbReference type="EMBL" id="RKP38082.1"/>
    </source>
</evidence>
<accession>A0A4P9ZYP0</accession>
<sequence>MNSSAMFIQENTHPTQQGDKFKPVSEYYFQLLNRLTSDQECKLQQPPFPRMPQEDNNASATPETQTQPVDPANQPSPPPVDSPGMALLTWLFSDDSAPCGRKVTKHLSNRDQLHLATTNKLLRPQVMKAYRFDN</sequence>
<keyword evidence="3" id="KW-1185">Reference proteome</keyword>
<feature type="compositionally biased region" description="Polar residues" evidence="1">
    <location>
        <begin position="54"/>
        <end position="68"/>
    </location>
</feature>
<feature type="region of interest" description="Disordered" evidence="1">
    <location>
        <begin position="40"/>
        <end position="86"/>
    </location>
</feature>
<evidence type="ECO:0000256" key="1">
    <source>
        <dbReference type="SAM" id="MobiDB-lite"/>
    </source>
</evidence>
<dbReference type="AlphaFoldDB" id="A0A4P9ZYP0"/>
<evidence type="ECO:0000313" key="3">
    <source>
        <dbReference type="Proteomes" id="UP000268162"/>
    </source>
</evidence>
<gene>
    <name evidence="2" type="ORF">BJ085DRAFT_29774</name>
</gene>
<feature type="region of interest" description="Disordered" evidence="1">
    <location>
        <begin position="1"/>
        <end position="22"/>
    </location>
</feature>
<dbReference type="Proteomes" id="UP000268162">
    <property type="component" value="Unassembled WGS sequence"/>
</dbReference>
<organism evidence="2 3">
    <name type="scientific">Dimargaris cristalligena</name>
    <dbReference type="NCBI Taxonomy" id="215637"/>
    <lineage>
        <taxon>Eukaryota</taxon>
        <taxon>Fungi</taxon>
        <taxon>Fungi incertae sedis</taxon>
        <taxon>Zoopagomycota</taxon>
        <taxon>Kickxellomycotina</taxon>
        <taxon>Dimargaritomycetes</taxon>
        <taxon>Dimargaritales</taxon>
        <taxon>Dimargaritaceae</taxon>
        <taxon>Dimargaris</taxon>
    </lineage>
</organism>
<protein>
    <submittedName>
        <fullName evidence="2">Uncharacterized protein</fullName>
    </submittedName>
</protein>